<keyword evidence="1" id="KW-1133">Transmembrane helix</keyword>
<sequence>MISNSFNRYDCTNKNSCSTFSDERIENGDGGKDHSRIDDWAAKYDISISILREEYSQGTLRLRNVDEKANKYLLVISIIFTGLFVVLSSSAIESLVFSYKVSLMYFILTLVFVTTFSIGSIFGFLTFRAVLKCFDLVELQKMPSILNTLESTKMNNSVEYKHYLISCFQLVIDATDKTVSSKQKHIISISKNIKFFIALITFSLAILISLKILG</sequence>
<gene>
    <name evidence="2" type="ORF">DFP82_104134</name>
</gene>
<dbReference type="Proteomes" id="UP000247746">
    <property type="component" value="Unassembled WGS sequence"/>
</dbReference>
<protein>
    <submittedName>
        <fullName evidence="2">Uncharacterized protein</fullName>
    </submittedName>
</protein>
<keyword evidence="1" id="KW-0472">Membrane</keyword>
<evidence type="ECO:0000313" key="2">
    <source>
        <dbReference type="EMBL" id="PYE39322.1"/>
    </source>
</evidence>
<feature type="transmembrane region" description="Helical" evidence="1">
    <location>
        <begin position="72"/>
        <end position="92"/>
    </location>
</feature>
<comment type="caution">
    <text evidence="2">The sequence shown here is derived from an EMBL/GenBank/DDBJ whole genome shotgun (WGS) entry which is preliminary data.</text>
</comment>
<organism evidence="2 3">
    <name type="scientific">Psychrobacter fozii</name>
    <dbReference type="NCBI Taxonomy" id="198480"/>
    <lineage>
        <taxon>Bacteria</taxon>
        <taxon>Pseudomonadati</taxon>
        <taxon>Pseudomonadota</taxon>
        <taxon>Gammaproteobacteria</taxon>
        <taxon>Moraxellales</taxon>
        <taxon>Moraxellaceae</taxon>
        <taxon>Psychrobacter</taxon>
    </lineage>
</organism>
<dbReference type="EMBL" id="QJSU01000004">
    <property type="protein sequence ID" value="PYE39322.1"/>
    <property type="molecule type" value="Genomic_DNA"/>
</dbReference>
<feature type="transmembrane region" description="Helical" evidence="1">
    <location>
        <begin position="193"/>
        <end position="213"/>
    </location>
</feature>
<dbReference type="AlphaFoldDB" id="A0A2V4UZU0"/>
<proteinExistence type="predicted"/>
<keyword evidence="1" id="KW-0812">Transmembrane</keyword>
<keyword evidence="3" id="KW-1185">Reference proteome</keyword>
<reference evidence="2 3" key="1">
    <citation type="submission" date="2018-06" db="EMBL/GenBank/DDBJ databases">
        <title>Genomic Encyclopedia of Type Strains, Phase III (KMG-III): the genomes of soil and plant-associated and newly described type strains.</title>
        <authorList>
            <person name="Whitman W."/>
        </authorList>
    </citation>
    <scope>NUCLEOTIDE SEQUENCE [LARGE SCALE GENOMIC DNA]</scope>
    <source>
        <strain evidence="2 3">CECT 5889</strain>
    </source>
</reference>
<accession>A0A2V4UZU0</accession>
<dbReference type="RefSeq" id="WP_110922977.1">
    <property type="nucleotide sequence ID" value="NZ_QJSU01000004.1"/>
</dbReference>
<name>A0A2V4UZU0_9GAMM</name>
<feature type="transmembrane region" description="Helical" evidence="1">
    <location>
        <begin position="104"/>
        <end position="131"/>
    </location>
</feature>
<evidence type="ECO:0000256" key="1">
    <source>
        <dbReference type="SAM" id="Phobius"/>
    </source>
</evidence>
<evidence type="ECO:0000313" key="3">
    <source>
        <dbReference type="Proteomes" id="UP000247746"/>
    </source>
</evidence>